<sequence>MSAMRTRLAGALALAVAVVPASAETDISAQAIVNKASAAAYYQGADGKATVSMTIADAQGRKRTREFVILRADVDDLDNGEQRFYVYFSRPADVNRTAFLVWKHVGSDDDRWLYLPALDLVKRIAASDERTSFVGSHFFYEDVSGRSPEEDTHILVEETENYYVIESAPKKPDAVEFSKYKNWIHKSTFIPVKTEYYDQYGEVYRTYSALRVEDVEGHPTVVESRMEDRNIGGVTTMVYRAVDYDIGLPMDIFSERYLRTPPREHLR</sequence>
<dbReference type="OrthoDB" id="9803781at2"/>
<dbReference type="Proteomes" id="UP000198346">
    <property type="component" value="Unassembled WGS sequence"/>
</dbReference>
<feature type="chain" id="PRO_5012512093" evidence="1">
    <location>
        <begin position="24"/>
        <end position="267"/>
    </location>
</feature>
<evidence type="ECO:0000313" key="4">
    <source>
        <dbReference type="Proteomes" id="UP000198346"/>
    </source>
</evidence>
<dbReference type="CDD" id="cd16329">
    <property type="entry name" value="LolA_like"/>
    <property type="match status" value="1"/>
</dbReference>
<dbReference type="Gene3D" id="2.50.20.10">
    <property type="entry name" value="Lipoprotein localisation LolA/LolB/LppX"/>
    <property type="match status" value="1"/>
</dbReference>
<proteinExistence type="predicted"/>
<keyword evidence="4" id="KW-1185">Reference proteome</keyword>
<feature type="signal peptide" evidence="1">
    <location>
        <begin position="1"/>
        <end position="23"/>
    </location>
</feature>
<gene>
    <name evidence="3" type="ORF">SAMN06297382_1427</name>
</gene>
<dbReference type="EMBL" id="FZQA01000002">
    <property type="protein sequence ID" value="SNT72387.1"/>
    <property type="molecule type" value="Genomic_DNA"/>
</dbReference>
<protein>
    <submittedName>
        <fullName evidence="3">Outer membrane lipoprotein-sorting protein</fullName>
    </submittedName>
</protein>
<organism evidence="3 4">
    <name type="scientific">Amphiplicatus metriothermophilus</name>
    <dbReference type="NCBI Taxonomy" id="1519374"/>
    <lineage>
        <taxon>Bacteria</taxon>
        <taxon>Pseudomonadati</taxon>
        <taxon>Pseudomonadota</taxon>
        <taxon>Alphaproteobacteria</taxon>
        <taxon>Parvularculales</taxon>
        <taxon>Parvularculaceae</taxon>
        <taxon>Amphiplicatus</taxon>
    </lineage>
</organism>
<name>A0A239PRQ8_9PROT</name>
<feature type="domain" description="Uncharacterized protein TP-0789" evidence="2">
    <location>
        <begin position="80"/>
        <end position="259"/>
    </location>
</feature>
<keyword evidence="3" id="KW-0449">Lipoprotein</keyword>
<evidence type="ECO:0000256" key="1">
    <source>
        <dbReference type="SAM" id="SignalP"/>
    </source>
</evidence>
<evidence type="ECO:0000259" key="2">
    <source>
        <dbReference type="Pfam" id="PF17131"/>
    </source>
</evidence>
<evidence type="ECO:0000313" key="3">
    <source>
        <dbReference type="EMBL" id="SNT72387.1"/>
    </source>
</evidence>
<dbReference type="AlphaFoldDB" id="A0A239PRQ8"/>
<reference evidence="3 4" key="1">
    <citation type="submission" date="2017-07" db="EMBL/GenBank/DDBJ databases">
        <authorList>
            <person name="Sun Z.S."/>
            <person name="Albrecht U."/>
            <person name="Echele G."/>
            <person name="Lee C.C."/>
        </authorList>
    </citation>
    <scope>NUCLEOTIDE SEQUENCE [LARGE SCALE GENOMIC DNA]</scope>
    <source>
        <strain evidence="3 4">CGMCC 1.12710</strain>
    </source>
</reference>
<dbReference type="InterPro" id="IPR033399">
    <property type="entry name" value="TP_0789-like"/>
</dbReference>
<dbReference type="RefSeq" id="WP_089411881.1">
    <property type="nucleotide sequence ID" value="NZ_FZQA01000002.1"/>
</dbReference>
<keyword evidence="1" id="KW-0732">Signal</keyword>
<dbReference type="Pfam" id="PF17131">
    <property type="entry name" value="LolA_like"/>
    <property type="match status" value="1"/>
</dbReference>
<accession>A0A239PRQ8</accession>